<gene>
    <name evidence="1" type="ORF">PHMEG_00014305</name>
</gene>
<dbReference type="Proteomes" id="UP000198211">
    <property type="component" value="Unassembled WGS sequence"/>
</dbReference>
<comment type="caution">
    <text evidence="1">The sequence shown here is derived from an EMBL/GenBank/DDBJ whole genome shotgun (WGS) entry which is preliminary data.</text>
</comment>
<name>A0A225W5N8_9STRA</name>
<evidence type="ECO:0000313" key="1">
    <source>
        <dbReference type="EMBL" id="OWZ12518.1"/>
    </source>
</evidence>
<accession>A0A225W5N8</accession>
<protein>
    <submittedName>
        <fullName evidence="1">Uncharacterized protein</fullName>
    </submittedName>
</protein>
<dbReference type="AlphaFoldDB" id="A0A225W5N8"/>
<proteinExistence type="predicted"/>
<sequence>MDFVIPLPKSRQENLVLLFSQCAFTDVVVAKPMSVTTALRVAQVFEEDPRFMSEVFQALAEMMQSGSRATLS</sequence>
<keyword evidence="2" id="KW-1185">Reference proteome</keyword>
<evidence type="ECO:0000313" key="2">
    <source>
        <dbReference type="Proteomes" id="UP000198211"/>
    </source>
</evidence>
<dbReference type="EMBL" id="NBNE01001822">
    <property type="protein sequence ID" value="OWZ12518.1"/>
    <property type="molecule type" value="Genomic_DNA"/>
</dbReference>
<reference evidence="2" key="1">
    <citation type="submission" date="2017-03" db="EMBL/GenBank/DDBJ databases">
        <title>Phytopthora megakarya and P. palmivora, two closely related causual agents of cacao black pod achieved similar genome size and gene model numbers by different mechanisms.</title>
        <authorList>
            <person name="Ali S."/>
            <person name="Shao J."/>
            <person name="Larry D.J."/>
            <person name="Kronmiller B."/>
            <person name="Shen D."/>
            <person name="Strem M.D."/>
            <person name="Melnick R.L."/>
            <person name="Guiltinan M.J."/>
            <person name="Tyler B.M."/>
            <person name="Meinhardt L.W."/>
            <person name="Bailey B.A."/>
        </authorList>
    </citation>
    <scope>NUCLEOTIDE SEQUENCE [LARGE SCALE GENOMIC DNA]</scope>
    <source>
        <strain evidence="2">zdho120</strain>
    </source>
</reference>
<organism evidence="1 2">
    <name type="scientific">Phytophthora megakarya</name>
    <dbReference type="NCBI Taxonomy" id="4795"/>
    <lineage>
        <taxon>Eukaryota</taxon>
        <taxon>Sar</taxon>
        <taxon>Stramenopiles</taxon>
        <taxon>Oomycota</taxon>
        <taxon>Peronosporomycetes</taxon>
        <taxon>Peronosporales</taxon>
        <taxon>Peronosporaceae</taxon>
        <taxon>Phytophthora</taxon>
    </lineage>
</organism>